<keyword evidence="3" id="KW-0175">Coiled coil</keyword>
<dbReference type="EMBL" id="CCRF01000018">
    <property type="protein sequence ID" value="CEE00373.1"/>
    <property type="molecule type" value="Genomic_DNA"/>
</dbReference>
<evidence type="ECO:0000313" key="5">
    <source>
        <dbReference type="Proteomes" id="UP000040576"/>
    </source>
</evidence>
<evidence type="ECO:0000256" key="2">
    <source>
        <dbReference type="PIRNR" id="PIRNR026508"/>
    </source>
</evidence>
<reference evidence="4 5" key="1">
    <citation type="submission" date="2014-07" db="EMBL/GenBank/DDBJ databases">
        <authorList>
            <person name="Wibberg Daniel"/>
        </authorList>
    </citation>
    <scope>NUCLEOTIDE SEQUENCE [LARGE SCALE GENOMIC DNA]</scope>
</reference>
<feature type="coiled-coil region" evidence="3">
    <location>
        <begin position="371"/>
        <end position="398"/>
    </location>
</feature>
<dbReference type="Pfam" id="PF05816">
    <property type="entry name" value="TelA"/>
    <property type="match status" value="1"/>
</dbReference>
<evidence type="ECO:0000256" key="3">
    <source>
        <dbReference type="SAM" id="Coils"/>
    </source>
</evidence>
<organism evidence="4 5">
    <name type="scientific">Caldibacillus thermoamylovorans</name>
    <dbReference type="NCBI Taxonomy" id="35841"/>
    <lineage>
        <taxon>Bacteria</taxon>
        <taxon>Bacillati</taxon>
        <taxon>Bacillota</taxon>
        <taxon>Bacilli</taxon>
        <taxon>Bacillales</taxon>
        <taxon>Bacillaceae</taxon>
        <taxon>Caldibacillus</taxon>
    </lineage>
</organism>
<evidence type="ECO:0008006" key="6">
    <source>
        <dbReference type="Google" id="ProtNLM"/>
    </source>
</evidence>
<proteinExistence type="inferred from homology"/>
<evidence type="ECO:0000313" key="4">
    <source>
        <dbReference type="EMBL" id="CEE00373.1"/>
    </source>
</evidence>
<dbReference type="AlphaFoldDB" id="A0A090IVG1"/>
<name>A0A090IVG1_9BACI</name>
<dbReference type="Proteomes" id="UP000040576">
    <property type="component" value="Unassembled WGS sequence"/>
</dbReference>
<accession>A0A090IVG1</accession>
<protein>
    <recommendedName>
        <fullName evidence="6">Toxic anion resistance protein</fullName>
    </recommendedName>
</protein>
<comment type="similarity">
    <text evidence="1 2">Belongs to the TelA family.</text>
</comment>
<sequence length="402" mass="46213">MVEKEKLTGDIDDLLANPFGDLSKESAENKQELQEAGKQMGMDLFNKVGETKPKKIIETLPDEDKQRAYQLANQIDPKNQTSISLYGTQAQSKLMNFSSTMLDHVKSGNIGEIGEIITDLMKKLDQVNPDELQVEKRNIFSRMFGKMSRSVNEILARYQKTGAQIDRITVRLEHCKNTLIKDNTLLDQMYEKNKEYFQALNIYIAAGEVKLEELHTKLIPELKRKAEQSGDQMAYQEVNDMIQFADRLEKRLHDLKLSRQITIQSAPQIRMIQNTNQTLMEKIQTSITTAIPLWKNQIAIALTLLRQRKAVEAQKQVSQTTNDLLLKNSEMLKTNSIEVAKENERGIVDIETLKKTQENLVSTLEETLRIQAEGRAKRHQAEQELVTMEEQLKQKLLEIREN</sequence>
<gene>
    <name evidence="4" type="primary">yaaN</name>
    <name evidence="4" type="ORF">BT1A1_0515</name>
</gene>
<dbReference type="PANTHER" id="PTHR38432">
    <property type="entry name" value="TELA-LIKE PROTEIN SAOUHSC_01408"/>
    <property type="match status" value="1"/>
</dbReference>
<keyword evidence="5" id="KW-1185">Reference proteome</keyword>
<dbReference type="InterPro" id="IPR008863">
    <property type="entry name" value="Toxic_anion-R_TelA"/>
</dbReference>
<dbReference type="PANTHER" id="PTHR38432:SF1">
    <property type="entry name" value="TELA-LIKE PROTEIN SAOUHSC_01408"/>
    <property type="match status" value="1"/>
</dbReference>
<dbReference type="PIRSF" id="PIRSF026508">
    <property type="entry name" value="TelA"/>
    <property type="match status" value="1"/>
</dbReference>
<evidence type="ECO:0000256" key="1">
    <source>
        <dbReference type="ARBA" id="ARBA00005541"/>
    </source>
</evidence>